<feature type="domain" description="Rhodopsin" evidence="8">
    <location>
        <begin position="35"/>
        <end position="262"/>
    </location>
</feature>
<name>A0AA40BLV7_9PEZI</name>
<gene>
    <name evidence="9" type="ORF">B0T21DRAFT_182195</name>
</gene>
<feature type="transmembrane region" description="Helical" evidence="7">
    <location>
        <begin position="87"/>
        <end position="105"/>
    </location>
</feature>
<feature type="transmembrane region" description="Helical" evidence="7">
    <location>
        <begin position="50"/>
        <end position="75"/>
    </location>
</feature>
<evidence type="ECO:0000256" key="1">
    <source>
        <dbReference type="ARBA" id="ARBA00004141"/>
    </source>
</evidence>
<sequence length="395" mass="43340">MMDRLRLDPKIDYGPQLNATVWLLVSISAVFLFTRLYLKNCQNRGLWWDDYFLLGSWILLAAQAGLIAHVVSLGYGRQVIPIENFPFFPVPVNILSTVLIIANLWGKTSFALTLLRIPERWMRVCVWCILISLTGTLVVSAVMVWISCLDIGLRGRCVPVDVSIRYNIFSCIYSATIDAVLAFLPWKFLWALEMSIKEKVGVVIAMSMGVFAGVAAAIKSAALPAVNNGTDPTASVPLLIWGNAEAAICIMAASIPILRALARGNCRAPVPQGYETYEYGSASMTESGFGQSRFSRTAVMSLTLPIQPPPASYAQKASRKKEIDSLDDTLTSGSPEPSLTCKRKLGQANQDSDDDNDSFEMTNYGRSRPQSSQSHHAVGRPQSPLDFIGQDPAPR</sequence>
<organism evidence="9 10">
    <name type="scientific">Apiosordaria backusii</name>
    <dbReference type="NCBI Taxonomy" id="314023"/>
    <lineage>
        <taxon>Eukaryota</taxon>
        <taxon>Fungi</taxon>
        <taxon>Dikarya</taxon>
        <taxon>Ascomycota</taxon>
        <taxon>Pezizomycotina</taxon>
        <taxon>Sordariomycetes</taxon>
        <taxon>Sordariomycetidae</taxon>
        <taxon>Sordariales</taxon>
        <taxon>Lasiosphaeriaceae</taxon>
        <taxon>Apiosordaria</taxon>
    </lineage>
</organism>
<feature type="transmembrane region" description="Helical" evidence="7">
    <location>
        <begin position="238"/>
        <end position="258"/>
    </location>
</feature>
<evidence type="ECO:0000313" key="10">
    <source>
        <dbReference type="Proteomes" id="UP001172159"/>
    </source>
</evidence>
<dbReference type="InterPro" id="IPR052337">
    <property type="entry name" value="SAT4-like"/>
</dbReference>
<evidence type="ECO:0000256" key="7">
    <source>
        <dbReference type="SAM" id="Phobius"/>
    </source>
</evidence>
<evidence type="ECO:0000256" key="5">
    <source>
        <dbReference type="ARBA" id="ARBA00038359"/>
    </source>
</evidence>
<dbReference type="Proteomes" id="UP001172159">
    <property type="component" value="Unassembled WGS sequence"/>
</dbReference>
<dbReference type="InterPro" id="IPR049326">
    <property type="entry name" value="Rhodopsin_dom_fungi"/>
</dbReference>
<dbReference type="AlphaFoldDB" id="A0AA40BLV7"/>
<proteinExistence type="inferred from homology"/>
<comment type="subcellular location">
    <subcellularLocation>
        <location evidence="1">Membrane</location>
        <topology evidence="1">Multi-pass membrane protein</topology>
    </subcellularLocation>
</comment>
<keyword evidence="2 7" id="KW-0812">Transmembrane</keyword>
<feature type="transmembrane region" description="Helical" evidence="7">
    <location>
        <begin position="200"/>
        <end position="218"/>
    </location>
</feature>
<comment type="caution">
    <text evidence="9">The sequence shown here is derived from an EMBL/GenBank/DDBJ whole genome shotgun (WGS) entry which is preliminary data.</text>
</comment>
<feature type="compositionally biased region" description="Polar residues" evidence="6">
    <location>
        <begin position="328"/>
        <end position="337"/>
    </location>
</feature>
<keyword evidence="3 7" id="KW-1133">Transmembrane helix</keyword>
<reference evidence="9" key="1">
    <citation type="submission" date="2023-06" db="EMBL/GenBank/DDBJ databases">
        <title>Genome-scale phylogeny and comparative genomics of the fungal order Sordariales.</title>
        <authorList>
            <consortium name="Lawrence Berkeley National Laboratory"/>
            <person name="Hensen N."/>
            <person name="Bonometti L."/>
            <person name="Westerberg I."/>
            <person name="Brannstrom I.O."/>
            <person name="Guillou S."/>
            <person name="Cros-Aarteil S."/>
            <person name="Calhoun S."/>
            <person name="Haridas S."/>
            <person name="Kuo A."/>
            <person name="Mondo S."/>
            <person name="Pangilinan J."/>
            <person name="Riley R."/>
            <person name="Labutti K."/>
            <person name="Andreopoulos B."/>
            <person name="Lipzen A."/>
            <person name="Chen C."/>
            <person name="Yanf M."/>
            <person name="Daum C."/>
            <person name="Ng V."/>
            <person name="Clum A."/>
            <person name="Steindorff A."/>
            <person name="Ohm R."/>
            <person name="Martin F."/>
            <person name="Silar P."/>
            <person name="Natvig D."/>
            <person name="Lalanne C."/>
            <person name="Gautier V."/>
            <person name="Ament-Velasquez S.L."/>
            <person name="Kruys A."/>
            <person name="Hutchinson M.I."/>
            <person name="Powell A.J."/>
            <person name="Barry K."/>
            <person name="Miller A.N."/>
            <person name="Grigoriev I.V."/>
            <person name="Debuchy R."/>
            <person name="Gladieux P."/>
            <person name="Thoren M.H."/>
            <person name="Johannesson H."/>
        </authorList>
    </citation>
    <scope>NUCLEOTIDE SEQUENCE</scope>
    <source>
        <strain evidence="9">CBS 540.89</strain>
    </source>
</reference>
<comment type="similarity">
    <text evidence="5">Belongs to the SAT4 family.</text>
</comment>
<dbReference type="PANTHER" id="PTHR33048">
    <property type="entry name" value="PTH11-LIKE INTEGRAL MEMBRANE PROTEIN (AFU_ORTHOLOGUE AFUA_5G11245)"/>
    <property type="match status" value="1"/>
</dbReference>
<dbReference type="Pfam" id="PF20684">
    <property type="entry name" value="Fung_rhodopsin"/>
    <property type="match status" value="1"/>
</dbReference>
<evidence type="ECO:0000256" key="2">
    <source>
        <dbReference type="ARBA" id="ARBA00022692"/>
    </source>
</evidence>
<feature type="region of interest" description="Disordered" evidence="6">
    <location>
        <begin position="305"/>
        <end position="395"/>
    </location>
</feature>
<evidence type="ECO:0000259" key="8">
    <source>
        <dbReference type="Pfam" id="PF20684"/>
    </source>
</evidence>
<evidence type="ECO:0000256" key="3">
    <source>
        <dbReference type="ARBA" id="ARBA00022989"/>
    </source>
</evidence>
<dbReference type="GO" id="GO:0016020">
    <property type="term" value="C:membrane"/>
    <property type="evidence" value="ECO:0007669"/>
    <property type="project" value="UniProtKB-SubCell"/>
</dbReference>
<feature type="transmembrane region" description="Helical" evidence="7">
    <location>
        <begin position="126"/>
        <end position="146"/>
    </location>
</feature>
<evidence type="ECO:0000256" key="4">
    <source>
        <dbReference type="ARBA" id="ARBA00023136"/>
    </source>
</evidence>
<feature type="transmembrane region" description="Helical" evidence="7">
    <location>
        <begin position="166"/>
        <end position="188"/>
    </location>
</feature>
<keyword evidence="10" id="KW-1185">Reference proteome</keyword>
<accession>A0AA40BLV7</accession>
<feature type="transmembrane region" description="Helical" evidence="7">
    <location>
        <begin position="20"/>
        <end position="38"/>
    </location>
</feature>
<feature type="compositionally biased region" description="Polar residues" evidence="6">
    <location>
        <begin position="359"/>
        <end position="375"/>
    </location>
</feature>
<protein>
    <recommendedName>
        <fullName evidence="8">Rhodopsin domain-containing protein</fullName>
    </recommendedName>
</protein>
<evidence type="ECO:0000313" key="9">
    <source>
        <dbReference type="EMBL" id="KAK0736589.1"/>
    </source>
</evidence>
<dbReference type="PANTHER" id="PTHR33048:SF42">
    <property type="entry name" value="INTEGRAL MEMBRANE PROTEIN"/>
    <property type="match status" value="1"/>
</dbReference>
<dbReference type="EMBL" id="JAUKTV010000006">
    <property type="protein sequence ID" value="KAK0736589.1"/>
    <property type="molecule type" value="Genomic_DNA"/>
</dbReference>
<keyword evidence="4 7" id="KW-0472">Membrane</keyword>
<evidence type="ECO:0000256" key="6">
    <source>
        <dbReference type="SAM" id="MobiDB-lite"/>
    </source>
</evidence>